<dbReference type="Proteomes" id="UP000323300">
    <property type="component" value="Unassembled WGS sequence"/>
</dbReference>
<proteinExistence type="predicted"/>
<organism evidence="3 4">
    <name type="scientific">Neomesorhizobium albiziae</name>
    <dbReference type="NCBI Taxonomy" id="335020"/>
    <lineage>
        <taxon>Bacteria</taxon>
        <taxon>Pseudomonadati</taxon>
        <taxon>Pseudomonadota</taxon>
        <taxon>Alphaproteobacteria</taxon>
        <taxon>Hyphomicrobiales</taxon>
        <taxon>Phyllobacteriaceae</taxon>
        <taxon>Neomesorhizobium</taxon>
    </lineage>
</organism>
<keyword evidence="1" id="KW-0472">Membrane</keyword>
<keyword evidence="1" id="KW-1133">Transmembrane helix</keyword>
<evidence type="ECO:0000313" key="3">
    <source>
        <dbReference type="EMBL" id="SFK38062.1"/>
    </source>
</evidence>
<protein>
    <recommendedName>
        <fullName evidence="2">SPW repeat-containing integral membrane domain-containing protein</fullName>
    </recommendedName>
</protein>
<dbReference type="AlphaFoldDB" id="A0A1I3Z1V2"/>
<dbReference type="InterPro" id="IPR005530">
    <property type="entry name" value="SPW"/>
</dbReference>
<keyword evidence="1" id="KW-0812">Transmembrane</keyword>
<sequence>MATLDKMPSGLMAHRRWEDILSMILGAAIMISPMVIDATATPTVIAITGVVGAAIFVLGALEQFSLRRWQEFLSLLGGIWVMVAPFVLNYGGMLRNWHIALGACVALLALLELWQDRDRQLGM</sequence>
<evidence type="ECO:0000256" key="1">
    <source>
        <dbReference type="SAM" id="Phobius"/>
    </source>
</evidence>
<feature type="transmembrane region" description="Helical" evidence="1">
    <location>
        <begin position="42"/>
        <end position="61"/>
    </location>
</feature>
<feature type="transmembrane region" description="Helical" evidence="1">
    <location>
        <begin position="20"/>
        <end position="36"/>
    </location>
</feature>
<reference evidence="3 4" key="1">
    <citation type="submission" date="2016-10" db="EMBL/GenBank/DDBJ databases">
        <authorList>
            <person name="Varghese N."/>
            <person name="Submissions S."/>
        </authorList>
    </citation>
    <scope>NUCLEOTIDE SEQUENCE [LARGE SCALE GENOMIC DNA]</scope>
    <source>
        <strain evidence="3 4">DSM 21822</strain>
    </source>
</reference>
<gene>
    <name evidence="3" type="ORF">SAMN04488498_105323</name>
</gene>
<keyword evidence="4" id="KW-1185">Reference proteome</keyword>
<feature type="transmembrane region" description="Helical" evidence="1">
    <location>
        <begin position="97"/>
        <end position="114"/>
    </location>
</feature>
<name>A0A1I3Z1V2_9HYPH</name>
<dbReference type="EMBL" id="FOSL01000005">
    <property type="protein sequence ID" value="SFK38062.1"/>
    <property type="molecule type" value="Genomic_DNA"/>
</dbReference>
<accession>A0A1I3Z1V2</accession>
<feature type="transmembrane region" description="Helical" evidence="1">
    <location>
        <begin position="73"/>
        <end position="91"/>
    </location>
</feature>
<dbReference type="RefSeq" id="WP_149760324.1">
    <property type="nucleotide sequence ID" value="NZ_BSPE01000056.1"/>
</dbReference>
<dbReference type="Pfam" id="PF03779">
    <property type="entry name" value="SPW"/>
    <property type="match status" value="1"/>
</dbReference>
<evidence type="ECO:0000259" key="2">
    <source>
        <dbReference type="Pfam" id="PF03779"/>
    </source>
</evidence>
<evidence type="ECO:0000313" key="4">
    <source>
        <dbReference type="Proteomes" id="UP000323300"/>
    </source>
</evidence>
<dbReference type="OrthoDB" id="8249794at2"/>
<feature type="domain" description="SPW repeat-containing integral membrane" evidence="2">
    <location>
        <begin position="17"/>
        <end position="110"/>
    </location>
</feature>